<dbReference type="FunCoup" id="J9DR88">
    <property type="interactions" value="209"/>
</dbReference>
<dbReference type="Gene3D" id="3.30.930.10">
    <property type="entry name" value="Bira Bifunctional Protein, Domain 2"/>
    <property type="match status" value="1"/>
</dbReference>
<accession>J9DR88</accession>
<evidence type="ECO:0000256" key="4">
    <source>
        <dbReference type="ARBA" id="ARBA00022840"/>
    </source>
</evidence>
<evidence type="ECO:0000256" key="8">
    <source>
        <dbReference type="PIRSR" id="PIRSR001529-2"/>
    </source>
</evidence>
<evidence type="ECO:0000313" key="11">
    <source>
        <dbReference type="EMBL" id="EJW03857.1"/>
    </source>
</evidence>
<dbReference type="OMA" id="FEETLYC"/>
<reference evidence="12" key="2">
    <citation type="submission" date="2015-07" db="EMBL/GenBank/DDBJ databases">
        <title>Contrasting host-pathogen interactions and genome evolution in two generalist and specialist microsporidian pathogens of mosquitoes.</title>
        <authorList>
            <consortium name="The Broad Institute Genomics Platform"/>
            <consortium name="The Broad Institute Genome Sequencing Center for Infectious Disease"/>
            <person name="Cuomo C.A."/>
            <person name="Sanscrainte N.D."/>
            <person name="Goldberg J.M."/>
            <person name="Heiman D."/>
            <person name="Young S."/>
            <person name="Zeng Q."/>
            <person name="Becnel J.J."/>
            <person name="Birren B.W."/>
        </authorList>
    </citation>
    <scope>NUCLEOTIDE SEQUENCE [LARGE SCALE GENOMIC DNA]</scope>
    <source>
        <strain evidence="12">USNM 41457</strain>
    </source>
</reference>
<keyword evidence="2 11" id="KW-0436">Ligase</keyword>
<feature type="domain" description="Aminoacyl-transfer RNA synthetases class-II family profile" evidence="10">
    <location>
        <begin position="211"/>
        <end position="434"/>
    </location>
</feature>
<organism evidence="11 12">
    <name type="scientific">Edhazardia aedis (strain USNM 41457)</name>
    <name type="common">Microsporidian parasite</name>
    <dbReference type="NCBI Taxonomy" id="1003232"/>
    <lineage>
        <taxon>Eukaryota</taxon>
        <taxon>Fungi</taxon>
        <taxon>Fungi incertae sedis</taxon>
        <taxon>Microsporidia</taxon>
        <taxon>Edhazardia</taxon>
    </lineage>
</organism>
<keyword evidence="12" id="KW-1185">Reference proteome</keyword>
<dbReference type="InterPro" id="IPR002317">
    <property type="entry name" value="Ser-tRNA-ligase_type_1"/>
</dbReference>
<dbReference type="PIRSF" id="PIRSF001529">
    <property type="entry name" value="Ser-tRNA-synth_IIa"/>
    <property type="match status" value="1"/>
</dbReference>
<feature type="binding site" evidence="8">
    <location>
        <begin position="378"/>
        <end position="381"/>
    </location>
    <ligand>
        <name>ATP</name>
        <dbReference type="ChEBI" id="CHEBI:30616"/>
    </ligand>
</feature>
<gene>
    <name evidence="11" type="ORF">EDEG_01856</name>
</gene>
<evidence type="ECO:0000256" key="3">
    <source>
        <dbReference type="ARBA" id="ARBA00022741"/>
    </source>
</evidence>
<sequence>MIDIELIRNEKEAVAASEKARFRDPTKVETLFNMDCEWKKLRYTVDQLNKKLNTLQTAIKKMKKKEKKNIQSDGNNSSNNDLDSQNTEEDAELNELVANLNLESCDLVSERAKIKLDKEKKQEELKLMEKTIQSQLKSIGNILKPSVPISKNEDDNALVYRYRSERKLNKTLPFNVIMQKVNGCDTARGTKISGHRGYFLQNDIALLGMSLSRYAIDFMMERGYNLMQTPVFIQKDVMAKTAQLSDFDDQLYSMGDEYFLIATSEQPLTAYYSDEICKTPVKFVGQSLCFRKEAGAHGKDNHGIFRIHQFEKIEQLVICQDDESDSYFSEMIKNAMDFYKSLDISYNVVSIVSGELNDAAAIKYDLEAYFPHSDRFRELVSCSNCTDYQSRDLNVRVSHQKKFPHMLNCTVAAIQRALCCIVENYQTDSGIEVPDVLKGYMKKDFIPYVEDV</sequence>
<evidence type="ECO:0000313" key="12">
    <source>
        <dbReference type="Proteomes" id="UP000003163"/>
    </source>
</evidence>
<dbReference type="NCBIfam" id="TIGR00414">
    <property type="entry name" value="serS"/>
    <property type="match status" value="1"/>
</dbReference>
<dbReference type="HOGENOM" id="CLU_023797_0_1_1"/>
<evidence type="ECO:0000256" key="7">
    <source>
        <dbReference type="PIRSR" id="PIRSR001529-1"/>
    </source>
</evidence>
<dbReference type="PROSITE" id="PS50862">
    <property type="entry name" value="AA_TRNA_LIGASE_II"/>
    <property type="match status" value="1"/>
</dbReference>
<evidence type="ECO:0000256" key="9">
    <source>
        <dbReference type="SAM" id="MobiDB-lite"/>
    </source>
</evidence>
<dbReference type="VEuPathDB" id="MicrosporidiaDB:EDEG_01856"/>
<dbReference type="Gene3D" id="1.10.287.40">
    <property type="entry name" value="Serine-tRNA synthetase, tRNA binding domain"/>
    <property type="match status" value="1"/>
</dbReference>
<feature type="binding site" evidence="7">
    <location>
        <position position="314"/>
    </location>
    <ligand>
        <name>L-serine</name>
        <dbReference type="ChEBI" id="CHEBI:33384"/>
    </ligand>
</feature>
<evidence type="ECO:0000256" key="1">
    <source>
        <dbReference type="ARBA" id="ARBA00012840"/>
    </source>
</evidence>
<protein>
    <recommendedName>
        <fullName evidence="1">serine--tRNA ligase</fullName>
        <ecNumber evidence="1">6.1.1.11</ecNumber>
    </recommendedName>
    <alternativeName>
        <fullName evidence="6">Seryl-tRNA synthetase</fullName>
    </alternativeName>
</protein>
<feature type="binding site" evidence="7">
    <location>
        <position position="291"/>
    </location>
    <ligand>
        <name>L-serine</name>
        <dbReference type="ChEBI" id="CHEBI:33384"/>
    </ligand>
</feature>
<dbReference type="InterPro" id="IPR002314">
    <property type="entry name" value="aa-tRNA-synt_IIb"/>
</dbReference>
<feature type="binding site" evidence="7">
    <location>
        <position position="263"/>
    </location>
    <ligand>
        <name>L-serine</name>
        <dbReference type="ChEBI" id="CHEBI:33384"/>
    </ligand>
</feature>
<dbReference type="Pfam" id="PF02403">
    <property type="entry name" value="Seryl_tRNA_N"/>
    <property type="match status" value="1"/>
</dbReference>
<dbReference type="STRING" id="1003232.J9DR88"/>
<feature type="binding site" evidence="8">
    <location>
        <begin position="291"/>
        <end position="293"/>
    </location>
    <ligand>
        <name>ATP</name>
        <dbReference type="ChEBI" id="CHEBI:30616"/>
    </ligand>
</feature>
<name>J9DR88_EDHAE</name>
<dbReference type="GO" id="GO:0004828">
    <property type="term" value="F:serine-tRNA ligase activity"/>
    <property type="evidence" value="ECO:0007669"/>
    <property type="project" value="UniProtKB-EC"/>
</dbReference>
<evidence type="ECO:0000256" key="2">
    <source>
        <dbReference type="ARBA" id="ARBA00022598"/>
    </source>
</evidence>
<keyword evidence="4 8" id="KW-0067">ATP-binding</keyword>
<dbReference type="OrthoDB" id="10264585at2759"/>
<dbReference type="Pfam" id="PF00587">
    <property type="entry name" value="tRNA-synt_2b"/>
    <property type="match status" value="1"/>
</dbReference>
<dbReference type="EMBL" id="AFBI03000029">
    <property type="protein sequence ID" value="EJW03857.1"/>
    <property type="molecule type" value="Genomic_DNA"/>
</dbReference>
<evidence type="ECO:0000256" key="6">
    <source>
        <dbReference type="ARBA" id="ARBA00031113"/>
    </source>
</evidence>
<dbReference type="SUPFAM" id="SSF46589">
    <property type="entry name" value="tRNA-binding arm"/>
    <property type="match status" value="1"/>
</dbReference>
<dbReference type="UniPathway" id="UPA00906">
    <property type="reaction ID" value="UER00895"/>
</dbReference>
<reference evidence="11 12" key="1">
    <citation type="submission" date="2011-08" db="EMBL/GenBank/DDBJ databases">
        <authorList>
            <person name="Liu Z.J."/>
            <person name="Shi F.L."/>
            <person name="Lu J.Q."/>
            <person name="Li M."/>
            <person name="Wang Z.L."/>
        </authorList>
    </citation>
    <scope>NUCLEOTIDE SEQUENCE [LARGE SCALE GENOMIC DNA]</scope>
    <source>
        <strain evidence="11 12">USNM 41457</strain>
    </source>
</reference>
<feature type="compositionally biased region" description="Low complexity" evidence="9">
    <location>
        <begin position="71"/>
        <end position="85"/>
    </location>
</feature>
<dbReference type="InterPro" id="IPR015866">
    <property type="entry name" value="Ser-tRNA-synth_1_N"/>
</dbReference>
<evidence type="ECO:0000256" key="5">
    <source>
        <dbReference type="ARBA" id="ARBA00023146"/>
    </source>
</evidence>
<feature type="site" description="Important for serine binding" evidence="7">
    <location>
        <position position="410"/>
    </location>
</feature>
<dbReference type="InParanoid" id="J9DR88"/>
<dbReference type="InterPro" id="IPR045864">
    <property type="entry name" value="aa-tRNA-synth_II/BPL/LPL"/>
</dbReference>
<keyword evidence="5" id="KW-0030">Aminoacyl-tRNA synthetase</keyword>
<dbReference type="SUPFAM" id="SSF55681">
    <property type="entry name" value="Class II aaRS and biotin synthetases"/>
    <property type="match status" value="1"/>
</dbReference>
<dbReference type="InterPro" id="IPR010978">
    <property type="entry name" value="tRNA-bd_arm"/>
</dbReference>
<dbReference type="GO" id="GO:0005524">
    <property type="term" value="F:ATP binding"/>
    <property type="evidence" value="ECO:0007669"/>
    <property type="project" value="UniProtKB-KW"/>
</dbReference>
<dbReference type="Proteomes" id="UP000003163">
    <property type="component" value="Unassembled WGS sequence"/>
</dbReference>
<dbReference type="InterPro" id="IPR042103">
    <property type="entry name" value="SerRS_1_N_sf"/>
</dbReference>
<dbReference type="GO" id="GO:0006434">
    <property type="term" value="P:seryl-tRNA aminoacylation"/>
    <property type="evidence" value="ECO:0007669"/>
    <property type="project" value="InterPro"/>
</dbReference>
<feature type="region of interest" description="Disordered" evidence="9">
    <location>
        <begin position="63"/>
        <end position="90"/>
    </location>
</feature>
<comment type="caution">
    <text evidence="11">The sequence shown here is derived from an EMBL/GenBank/DDBJ whole genome shotgun (WGS) entry which is preliminary data.</text>
</comment>
<dbReference type="InterPro" id="IPR006195">
    <property type="entry name" value="aa-tRNA-synth_II"/>
</dbReference>
<dbReference type="EC" id="6.1.1.11" evidence="1"/>
<dbReference type="PANTHER" id="PTHR11778">
    <property type="entry name" value="SERYL-TRNA SYNTHETASE"/>
    <property type="match status" value="1"/>
</dbReference>
<evidence type="ECO:0000259" key="10">
    <source>
        <dbReference type="PROSITE" id="PS50862"/>
    </source>
</evidence>
<dbReference type="AlphaFoldDB" id="J9DR88"/>
<feature type="binding site" evidence="7">
    <location>
        <position position="408"/>
    </location>
    <ligand>
        <name>L-serine</name>
        <dbReference type="ChEBI" id="CHEBI:33384"/>
    </ligand>
</feature>
<proteinExistence type="predicted"/>
<keyword evidence="3" id="KW-0547">Nucleotide-binding</keyword>
<dbReference type="PRINTS" id="PR00981">
    <property type="entry name" value="TRNASYNTHSER"/>
</dbReference>